<reference evidence="2" key="1">
    <citation type="submission" date="2018-06" db="EMBL/GenBank/DDBJ databases">
        <title>Complete genome of Pseudomonas insecticola strain QZS01.</title>
        <authorList>
            <person name="Wang J."/>
            <person name="Su Q."/>
        </authorList>
    </citation>
    <scope>NUCLEOTIDE SEQUENCE [LARGE SCALE GENOMIC DNA]</scope>
    <source>
        <strain evidence="2">QZS01</strain>
    </source>
</reference>
<dbReference type="RefSeq" id="WP_127163338.1">
    <property type="nucleotide sequence ID" value="NZ_CP029822.1"/>
</dbReference>
<sequence length="168" mass="19448">MKYKFIKYTAVFFLLIGISAYIIDQTIDEGLLYQSQQNYQLEAATLSYNPAVEQQQNMASKQKLALLNNVQMYDFLARSHQVKDPSTFANTLVSFNNKTRVIPIEKEQIKFLTKQNAACRLLENKSRKPMPEASEVYQAYQHQFGDSLKLSLSKEQLNNLWQSVHCQL</sequence>
<dbReference type="Proteomes" id="UP000273143">
    <property type="component" value="Chromosome"/>
</dbReference>
<accession>A0A3S9XE68</accession>
<dbReference type="KEGG" id="emo:DM558_08165"/>
<dbReference type="AlphaFoldDB" id="A0A3S9XE68"/>
<protein>
    <submittedName>
        <fullName evidence="1">Uncharacterized protein</fullName>
    </submittedName>
</protein>
<name>A0A3S9XE68_9GAMM</name>
<keyword evidence="2" id="KW-1185">Reference proteome</keyword>
<dbReference type="EMBL" id="CP029822">
    <property type="protein sequence ID" value="AZS50757.1"/>
    <property type="molecule type" value="Genomic_DNA"/>
</dbReference>
<proteinExistence type="predicted"/>
<organism evidence="1 2">
    <name type="scientific">Entomomonas moraniae</name>
    <dbReference type="NCBI Taxonomy" id="2213226"/>
    <lineage>
        <taxon>Bacteria</taxon>
        <taxon>Pseudomonadati</taxon>
        <taxon>Pseudomonadota</taxon>
        <taxon>Gammaproteobacteria</taxon>
        <taxon>Pseudomonadales</taxon>
        <taxon>Pseudomonadaceae</taxon>
        <taxon>Entomomonas</taxon>
    </lineage>
</organism>
<gene>
    <name evidence="1" type="ORF">DM558_08165</name>
</gene>
<evidence type="ECO:0000313" key="2">
    <source>
        <dbReference type="Proteomes" id="UP000273143"/>
    </source>
</evidence>
<evidence type="ECO:0000313" key="1">
    <source>
        <dbReference type="EMBL" id="AZS50757.1"/>
    </source>
</evidence>